<organism evidence="2 3">
    <name type="scientific">Trichoderma aggressivum f. europaeum</name>
    <dbReference type="NCBI Taxonomy" id="173218"/>
    <lineage>
        <taxon>Eukaryota</taxon>
        <taxon>Fungi</taxon>
        <taxon>Dikarya</taxon>
        <taxon>Ascomycota</taxon>
        <taxon>Pezizomycotina</taxon>
        <taxon>Sordariomycetes</taxon>
        <taxon>Hypocreomycetidae</taxon>
        <taxon>Hypocreales</taxon>
        <taxon>Hypocreaceae</taxon>
        <taxon>Trichoderma</taxon>
    </lineage>
</organism>
<keyword evidence="1" id="KW-0812">Transmembrane</keyword>
<feature type="transmembrane region" description="Helical" evidence="1">
    <location>
        <begin position="265"/>
        <end position="285"/>
    </location>
</feature>
<keyword evidence="1" id="KW-0472">Membrane</keyword>
<dbReference type="GO" id="GO:0005811">
    <property type="term" value="C:lipid droplet"/>
    <property type="evidence" value="ECO:0007669"/>
    <property type="project" value="TreeGrafter"/>
</dbReference>
<dbReference type="GO" id="GO:0005628">
    <property type="term" value="C:prospore membrane"/>
    <property type="evidence" value="ECO:0007669"/>
    <property type="project" value="TreeGrafter"/>
</dbReference>
<accession>A0AAE1IAT2</accession>
<gene>
    <name evidence="2" type="ORF">Triagg1_8171</name>
</gene>
<evidence type="ECO:0000313" key="2">
    <source>
        <dbReference type="EMBL" id="KAK4066103.1"/>
    </source>
</evidence>
<dbReference type="PANTHER" id="PTHR34292">
    <property type="entry name" value="OUTER SPORE WALL PROTEIN LDS1"/>
    <property type="match status" value="1"/>
</dbReference>
<proteinExistence type="predicted"/>
<dbReference type="AlphaFoldDB" id="A0AAE1IAT2"/>
<feature type="transmembrane region" description="Helical" evidence="1">
    <location>
        <begin position="144"/>
        <end position="168"/>
    </location>
</feature>
<protein>
    <submittedName>
        <fullName evidence="2">Uncharacterized protein</fullName>
    </submittedName>
</protein>
<dbReference type="GeneID" id="87922893"/>
<dbReference type="RefSeq" id="XP_062752800.1">
    <property type="nucleotide sequence ID" value="XM_062902988.1"/>
</dbReference>
<dbReference type="Proteomes" id="UP001273209">
    <property type="component" value="Unassembled WGS sequence"/>
</dbReference>
<evidence type="ECO:0000256" key="1">
    <source>
        <dbReference type="SAM" id="Phobius"/>
    </source>
</evidence>
<dbReference type="GO" id="GO:0005619">
    <property type="term" value="C:ascospore wall"/>
    <property type="evidence" value="ECO:0007669"/>
    <property type="project" value="TreeGrafter"/>
</dbReference>
<keyword evidence="1" id="KW-1133">Transmembrane helix</keyword>
<reference evidence="2" key="1">
    <citation type="submission" date="2023-11" db="EMBL/GenBank/DDBJ databases">
        <title>The genome sequences of three competitors of mushroom-forming fungi.</title>
        <authorList>
            <person name="Beijen E."/>
            <person name="Ohm R.A."/>
        </authorList>
    </citation>
    <scope>NUCLEOTIDE SEQUENCE</scope>
    <source>
        <strain evidence="2">CBS 100526</strain>
    </source>
</reference>
<dbReference type="PANTHER" id="PTHR34292:SF1">
    <property type="entry name" value="OUTER SPORE WALL PROTEIN RRT8"/>
    <property type="match status" value="1"/>
</dbReference>
<evidence type="ECO:0000313" key="3">
    <source>
        <dbReference type="Proteomes" id="UP001273209"/>
    </source>
</evidence>
<dbReference type="InterPro" id="IPR052786">
    <property type="entry name" value="Spore_wall_assembly"/>
</dbReference>
<feature type="transmembrane region" description="Helical" evidence="1">
    <location>
        <begin position="320"/>
        <end position="353"/>
    </location>
</feature>
<comment type="caution">
    <text evidence="2">The sequence shown here is derived from an EMBL/GenBank/DDBJ whole genome shotgun (WGS) entry which is preliminary data.</text>
</comment>
<name>A0AAE1IAT2_9HYPO</name>
<dbReference type="EMBL" id="JAWRVG010000039">
    <property type="protein sequence ID" value="KAK4066103.1"/>
    <property type="molecule type" value="Genomic_DNA"/>
</dbReference>
<keyword evidence="3" id="KW-1185">Reference proteome</keyword>
<sequence>MMACSGRGHHRRKERRDLAHRLRSDVTGIDTRRIRISNDVVVPTYLRCIDPFAREMDHPNAQGITASFTGLGLICILPPPIHDAVMSSHGLPNNTLLLPPRERCLSRFLNNRPFLYVKRAAVAASYPIRGIWYFTRNREFWPLLFGRLVPLSLISFFVYFVLFSFAFLPQFLFLAIFHGWGAWFNAVVLVLGEGLVIVQGLFEGFFVDECRVDVFDATLIKLSLKDLISPHRLLFEDAPDAVKMLGKPTSPATFNPWSTIQVVELIFFLPLNLIPYVGTFAFIVITGTRLGKLSHHRWFQLRGLTKPAQAIEIKTLEWDYVWFGTVAMILELIPVLSFFFLLTTATGAAMWAADLEKSRRREAESDARQAAASRYTDDFA</sequence>
<feature type="transmembrane region" description="Helical" evidence="1">
    <location>
        <begin position="180"/>
        <end position="202"/>
    </location>
</feature>